<reference evidence="8 9" key="1">
    <citation type="submission" date="2018-06" db="EMBL/GenBank/DDBJ databases">
        <title>Comparative genomics of downy mildews reveals potential adaptations to biotrophy.</title>
        <authorList>
            <person name="Fletcher K."/>
            <person name="Klosterman S.J."/>
            <person name="Derevnina L."/>
            <person name="Martin F."/>
            <person name="Koike S."/>
            <person name="Reyes Chin-Wo S."/>
            <person name="Mou B."/>
            <person name="Michelmore R."/>
        </authorList>
    </citation>
    <scope>NUCLEOTIDE SEQUENCE [LARGE SCALE GENOMIC DNA]</scope>
    <source>
        <strain evidence="8 9">R13</strain>
    </source>
</reference>
<dbReference type="InterPro" id="IPR049555">
    <property type="entry name" value="GDT1-like_CS"/>
</dbReference>
<organism evidence="8 9">
    <name type="scientific">Peronospora effusa</name>
    <dbReference type="NCBI Taxonomy" id="542832"/>
    <lineage>
        <taxon>Eukaryota</taxon>
        <taxon>Sar</taxon>
        <taxon>Stramenopiles</taxon>
        <taxon>Oomycota</taxon>
        <taxon>Peronosporomycetes</taxon>
        <taxon>Peronosporales</taxon>
        <taxon>Peronosporaceae</taxon>
        <taxon>Peronospora</taxon>
    </lineage>
</organism>
<comment type="similarity">
    <text evidence="2 6">Belongs to the GDT1 family.</text>
</comment>
<feature type="transmembrane region" description="Helical" evidence="6">
    <location>
        <begin position="171"/>
        <end position="189"/>
    </location>
</feature>
<dbReference type="GO" id="GO:0016020">
    <property type="term" value="C:membrane"/>
    <property type="evidence" value="ECO:0007669"/>
    <property type="project" value="UniProtKB-SubCell"/>
</dbReference>
<evidence type="ECO:0000256" key="1">
    <source>
        <dbReference type="ARBA" id="ARBA00004141"/>
    </source>
</evidence>
<feature type="domain" description="EF-hand" evidence="7">
    <location>
        <begin position="36"/>
        <end position="71"/>
    </location>
</feature>
<dbReference type="InterPro" id="IPR018247">
    <property type="entry name" value="EF_Hand_1_Ca_BS"/>
</dbReference>
<feature type="transmembrane region" description="Helical" evidence="6">
    <location>
        <begin position="274"/>
        <end position="297"/>
    </location>
</feature>
<dbReference type="PROSITE" id="PS00018">
    <property type="entry name" value="EF_HAND_1"/>
    <property type="match status" value="1"/>
</dbReference>
<evidence type="ECO:0000256" key="5">
    <source>
        <dbReference type="ARBA" id="ARBA00023136"/>
    </source>
</evidence>
<sequence>MRPRLFPSLVAFSLLTALVVSQPDNNDNKITPDPADALSANTAAFQRADPDHNGIVDPTEFATFTSSLKQAIDPILGPLSTETATNSINSGSARTKLRTGGPHKFWSGFGSGMLTIWATEIGDKTFFIAAILSMRKDRIVVFAGAIGALIVMTVLSVIMGVVATKFLPPSVTHYLGGVLFVVFGAKMLYDAREMNAVGPSDELTEVEEELMGKKDEDAIQIEQVEEGMLKTKPMTDGMMQVFSQTFFMTFLAEWGDRSQIATVTLSATKDAFGVTLGAILGHSMCTGIAVVGGKFLATRISERTVTLVGGVIFVLFALHSFVTGPSVSE</sequence>
<keyword evidence="3 6" id="KW-0812">Transmembrane</keyword>
<proteinExistence type="inferred from homology"/>
<dbReference type="InterPro" id="IPR002048">
    <property type="entry name" value="EF_hand_dom"/>
</dbReference>
<dbReference type="GO" id="GO:0005794">
    <property type="term" value="C:Golgi apparatus"/>
    <property type="evidence" value="ECO:0007669"/>
    <property type="project" value="TreeGrafter"/>
</dbReference>
<keyword evidence="6" id="KW-0732">Signal</keyword>
<dbReference type="Proteomes" id="UP000286097">
    <property type="component" value="Unassembled WGS sequence"/>
</dbReference>
<gene>
    <name evidence="8" type="ORF">DD237_006060</name>
</gene>
<feature type="transmembrane region" description="Helical" evidence="6">
    <location>
        <begin position="237"/>
        <end position="254"/>
    </location>
</feature>
<dbReference type="AlphaFoldDB" id="A0A3R7XP03"/>
<feature type="transmembrane region" description="Helical" evidence="6">
    <location>
        <begin position="304"/>
        <end position="322"/>
    </location>
</feature>
<dbReference type="PANTHER" id="PTHR12608:SF1">
    <property type="entry name" value="TRANSMEMBRANE PROTEIN 165"/>
    <property type="match status" value="1"/>
</dbReference>
<name>A0A3R7XP03_9STRA</name>
<accession>A0A3R7XP03</accession>
<dbReference type="InterPro" id="IPR001727">
    <property type="entry name" value="GDT1-like"/>
</dbReference>
<evidence type="ECO:0000256" key="2">
    <source>
        <dbReference type="ARBA" id="ARBA00009190"/>
    </source>
</evidence>
<dbReference type="EMBL" id="QKXF01000661">
    <property type="protein sequence ID" value="RQM09966.1"/>
    <property type="molecule type" value="Genomic_DNA"/>
</dbReference>
<protein>
    <recommendedName>
        <fullName evidence="6">GDT1 family protein</fullName>
    </recommendedName>
</protein>
<evidence type="ECO:0000256" key="3">
    <source>
        <dbReference type="ARBA" id="ARBA00022692"/>
    </source>
</evidence>
<evidence type="ECO:0000256" key="4">
    <source>
        <dbReference type="ARBA" id="ARBA00022989"/>
    </source>
</evidence>
<dbReference type="GO" id="GO:0005509">
    <property type="term" value="F:calcium ion binding"/>
    <property type="evidence" value="ECO:0007669"/>
    <property type="project" value="InterPro"/>
</dbReference>
<feature type="chain" id="PRO_5018382891" description="GDT1 family protein" evidence="6">
    <location>
        <begin position="22"/>
        <end position="329"/>
    </location>
</feature>
<evidence type="ECO:0000256" key="6">
    <source>
        <dbReference type="RuleBase" id="RU365102"/>
    </source>
</evidence>
<dbReference type="PROSITE" id="PS01214">
    <property type="entry name" value="UPF0016"/>
    <property type="match status" value="1"/>
</dbReference>
<dbReference type="GO" id="GO:0032468">
    <property type="term" value="P:Golgi calcium ion homeostasis"/>
    <property type="evidence" value="ECO:0007669"/>
    <property type="project" value="TreeGrafter"/>
</dbReference>
<comment type="subcellular location">
    <subcellularLocation>
        <location evidence="1 6">Membrane</location>
        <topology evidence="1 6">Multi-pass membrane protein</topology>
    </subcellularLocation>
</comment>
<evidence type="ECO:0000313" key="8">
    <source>
        <dbReference type="EMBL" id="RQM09966.1"/>
    </source>
</evidence>
<dbReference type="GO" id="GO:0032472">
    <property type="term" value="P:Golgi calcium ion transport"/>
    <property type="evidence" value="ECO:0007669"/>
    <property type="project" value="TreeGrafter"/>
</dbReference>
<dbReference type="GO" id="GO:0015085">
    <property type="term" value="F:calcium ion transmembrane transporter activity"/>
    <property type="evidence" value="ECO:0007669"/>
    <property type="project" value="TreeGrafter"/>
</dbReference>
<feature type="transmembrane region" description="Helical" evidence="6">
    <location>
        <begin position="139"/>
        <end position="159"/>
    </location>
</feature>
<keyword evidence="5 6" id="KW-0472">Membrane</keyword>
<evidence type="ECO:0000259" key="7">
    <source>
        <dbReference type="PROSITE" id="PS50222"/>
    </source>
</evidence>
<evidence type="ECO:0000313" key="9">
    <source>
        <dbReference type="Proteomes" id="UP000286097"/>
    </source>
</evidence>
<dbReference type="PANTHER" id="PTHR12608">
    <property type="entry name" value="TRANSMEMBRANE PROTEIN HTP-1 RELATED"/>
    <property type="match status" value="1"/>
</dbReference>
<dbReference type="PROSITE" id="PS50222">
    <property type="entry name" value="EF_HAND_2"/>
    <property type="match status" value="1"/>
</dbReference>
<dbReference type="Pfam" id="PF01169">
    <property type="entry name" value="GDT1"/>
    <property type="match status" value="2"/>
</dbReference>
<dbReference type="GO" id="GO:0005384">
    <property type="term" value="F:manganese ion transmembrane transporter activity"/>
    <property type="evidence" value="ECO:0007669"/>
    <property type="project" value="TreeGrafter"/>
</dbReference>
<keyword evidence="4 6" id="KW-1133">Transmembrane helix</keyword>
<dbReference type="VEuPathDB" id="FungiDB:DD237_006060"/>
<feature type="signal peptide" evidence="6">
    <location>
        <begin position="1"/>
        <end position="21"/>
    </location>
</feature>
<comment type="caution">
    <text evidence="8">The sequence shown here is derived from an EMBL/GenBank/DDBJ whole genome shotgun (WGS) entry which is preliminary data.</text>
</comment>